<reference evidence="1 2" key="1">
    <citation type="journal article" date="2019" name="Nat. Ecol. Evol.">
        <title>Megaphylogeny resolves global patterns of mushroom evolution.</title>
        <authorList>
            <person name="Varga T."/>
            <person name="Krizsan K."/>
            <person name="Foldi C."/>
            <person name="Dima B."/>
            <person name="Sanchez-Garcia M."/>
            <person name="Sanchez-Ramirez S."/>
            <person name="Szollosi G.J."/>
            <person name="Szarkandi J.G."/>
            <person name="Papp V."/>
            <person name="Albert L."/>
            <person name="Andreopoulos W."/>
            <person name="Angelini C."/>
            <person name="Antonin V."/>
            <person name="Barry K.W."/>
            <person name="Bougher N.L."/>
            <person name="Buchanan P."/>
            <person name="Buyck B."/>
            <person name="Bense V."/>
            <person name="Catcheside P."/>
            <person name="Chovatia M."/>
            <person name="Cooper J."/>
            <person name="Damon W."/>
            <person name="Desjardin D."/>
            <person name="Finy P."/>
            <person name="Geml J."/>
            <person name="Haridas S."/>
            <person name="Hughes K."/>
            <person name="Justo A."/>
            <person name="Karasinski D."/>
            <person name="Kautmanova I."/>
            <person name="Kiss B."/>
            <person name="Kocsube S."/>
            <person name="Kotiranta H."/>
            <person name="LaButti K.M."/>
            <person name="Lechner B.E."/>
            <person name="Liimatainen K."/>
            <person name="Lipzen A."/>
            <person name="Lukacs Z."/>
            <person name="Mihaltcheva S."/>
            <person name="Morgado L.N."/>
            <person name="Niskanen T."/>
            <person name="Noordeloos M.E."/>
            <person name="Ohm R.A."/>
            <person name="Ortiz-Santana B."/>
            <person name="Ovrebo C."/>
            <person name="Racz N."/>
            <person name="Riley R."/>
            <person name="Savchenko A."/>
            <person name="Shiryaev A."/>
            <person name="Soop K."/>
            <person name="Spirin V."/>
            <person name="Szebenyi C."/>
            <person name="Tomsovsky M."/>
            <person name="Tulloss R.E."/>
            <person name="Uehling J."/>
            <person name="Grigoriev I.V."/>
            <person name="Vagvolgyi C."/>
            <person name="Papp T."/>
            <person name="Martin F.M."/>
            <person name="Miettinen O."/>
            <person name="Hibbett D.S."/>
            <person name="Nagy L.G."/>
        </authorList>
    </citation>
    <scope>NUCLEOTIDE SEQUENCE [LARGE SCALE GENOMIC DNA]</scope>
    <source>
        <strain evidence="1 2">CBS 121175</strain>
    </source>
</reference>
<evidence type="ECO:0000313" key="2">
    <source>
        <dbReference type="Proteomes" id="UP000307440"/>
    </source>
</evidence>
<name>A0A5C3L1N3_COPMA</name>
<organism evidence="1 2">
    <name type="scientific">Coprinopsis marcescibilis</name>
    <name type="common">Agaric fungus</name>
    <name type="synonym">Psathyrella marcescibilis</name>
    <dbReference type="NCBI Taxonomy" id="230819"/>
    <lineage>
        <taxon>Eukaryota</taxon>
        <taxon>Fungi</taxon>
        <taxon>Dikarya</taxon>
        <taxon>Basidiomycota</taxon>
        <taxon>Agaricomycotina</taxon>
        <taxon>Agaricomycetes</taxon>
        <taxon>Agaricomycetidae</taxon>
        <taxon>Agaricales</taxon>
        <taxon>Agaricineae</taxon>
        <taxon>Psathyrellaceae</taxon>
        <taxon>Coprinopsis</taxon>
    </lineage>
</organism>
<evidence type="ECO:0000313" key="1">
    <source>
        <dbReference type="EMBL" id="TFK26106.1"/>
    </source>
</evidence>
<gene>
    <name evidence="1" type="ORF">FA15DRAFT_654592</name>
</gene>
<accession>A0A5C3L1N3</accession>
<dbReference type="AlphaFoldDB" id="A0A5C3L1N3"/>
<dbReference type="EMBL" id="ML210178">
    <property type="protein sequence ID" value="TFK26106.1"/>
    <property type="molecule type" value="Genomic_DNA"/>
</dbReference>
<keyword evidence="2" id="KW-1185">Reference proteome</keyword>
<proteinExistence type="predicted"/>
<dbReference type="Proteomes" id="UP000307440">
    <property type="component" value="Unassembled WGS sequence"/>
</dbReference>
<sequence length="244" mass="26487">MTTDRVLTLLGLDFTVLELCKSDIGQPTQIVQVKRHLSELAAYMGKPPSQEILHQLRVSLGDAHLAEYCRSDLGEAIRATRNGYNQAGGASKATSGPRSHGIVSSDDAAIGVYCKAAASAFRMAESTHNRARSLANLADVIVKGPQTSNAEMEGRPLDANLQRAVESAREAIRSIPTQEISHLGDLRLKAHRAFVNAVLLRNRDSLLSDSQEIDQCIDSLNTVRANNPDVFDRDPASDSCARRI</sequence>
<protein>
    <submittedName>
        <fullName evidence="1">Uncharacterized protein</fullName>
    </submittedName>
</protein>